<dbReference type="Proteomes" id="UP000887565">
    <property type="component" value="Unplaced"/>
</dbReference>
<proteinExistence type="predicted"/>
<evidence type="ECO:0000313" key="2">
    <source>
        <dbReference type="WBParaSite" id="nRc.2.0.1.t22944-RA"/>
    </source>
</evidence>
<keyword evidence="1" id="KW-1185">Reference proteome</keyword>
<dbReference type="AlphaFoldDB" id="A0A915J901"/>
<dbReference type="WBParaSite" id="nRc.2.0.1.t22944-RA">
    <property type="protein sequence ID" value="nRc.2.0.1.t22944-RA"/>
    <property type="gene ID" value="nRc.2.0.1.g22944"/>
</dbReference>
<protein>
    <submittedName>
        <fullName evidence="2">Uncharacterized protein</fullName>
    </submittedName>
</protein>
<evidence type="ECO:0000313" key="1">
    <source>
        <dbReference type="Proteomes" id="UP000887565"/>
    </source>
</evidence>
<name>A0A915J901_ROMCU</name>
<accession>A0A915J901</accession>
<organism evidence="1 2">
    <name type="scientific">Romanomermis culicivorax</name>
    <name type="common">Nematode worm</name>
    <dbReference type="NCBI Taxonomy" id="13658"/>
    <lineage>
        <taxon>Eukaryota</taxon>
        <taxon>Metazoa</taxon>
        <taxon>Ecdysozoa</taxon>
        <taxon>Nematoda</taxon>
        <taxon>Enoplea</taxon>
        <taxon>Dorylaimia</taxon>
        <taxon>Mermithida</taxon>
        <taxon>Mermithoidea</taxon>
        <taxon>Mermithidae</taxon>
        <taxon>Romanomermis</taxon>
    </lineage>
</organism>
<reference evidence="2" key="1">
    <citation type="submission" date="2022-11" db="UniProtKB">
        <authorList>
            <consortium name="WormBaseParasite"/>
        </authorList>
    </citation>
    <scope>IDENTIFICATION</scope>
</reference>
<sequence length="100" mass="11589">MATSRDDILCVVIKLINECGWKANHCQDRYLAPYYVVQNELAVDQGLLLKADQIVVPPKLHRQLMNEVHEGHPDIVRAKIKLLVFSDLIYKDVWYIKITT</sequence>